<evidence type="ECO:0000256" key="15">
    <source>
        <dbReference type="ARBA" id="ARBA00022967"/>
    </source>
</evidence>
<dbReference type="GO" id="GO:0006814">
    <property type="term" value="P:sodium ion transport"/>
    <property type="evidence" value="ECO:0007669"/>
    <property type="project" value="UniProtKB-KW"/>
</dbReference>
<evidence type="ECO:0000256" key="7">
    <source>
        <dbReference type="ARBA" id="ARBA00019729"/>
    </source>
</evidence>
<dbReference type="InterPro" id="IPR010205">
    <property type="entry name" value="NqrF"/>
</dbReference>
<dbReference type="EMBL" id="FNCZ01000001">
    <property type="protein sequence ID" value="SDG77709.1"/>
    <property type="molecule type" value="Genomic_DNA"/>
</dbReference>
<keyword evidence="13" id="KW-0479">Metal-binding</keyword>
<comment type="cofactor">
    <cofactor evidence="1">
        <name>FAD</name>
        <dbReference type="ChEBI" id="CHEBI:57692"/>
    </cofactor>
</comment>
<dbReference type="Pfam" id="PF00175">
    <property type="entry name" value="NAD_binding_1"/>
    <property type="match status" value="1"/>
</dbReference>
<evidence type="ECO:0000256" key="25">
    <source>
        <dbReference type="ARBA" id="ARBA00048891"/>
    </source>
</evidence>
<comment type="similarity">
    <text evidence="4">Belongs to the NqrF family.</text>
</comment>
<dbReference type="InterPro" id="IPR017938">
    <property type="entry name" value="Riboflavin_synthase-like_b-brl"/>
</dbReference>
<dbReference type="Gene3D" id="3.40.50.80">
    <property type="entry name" value="Nucleotide-binding domain of ferredoxin-NADP reductase (FNR) module"/>
    <property type="match status" value="1"/>
</dbReference>
<evidence type="ECO:0000259" key="28">
    <source>
        <dbReference type="PROSITE" id="PS51384"/>
    </source>
</evidence>
<evidence type="ECO:0000256" key="19">
    <source>
        <dbReference type="ARBA" id="ARBA00023065"/>
    </source>
</evidence>
<dbReference type="SUPFAM" id="SSF63380">
    <property type="entry name" value="Riboflavin synthase domain-like"/>
    <property type="match status" value="1"/>
</dbReference>
<keyword evidence="18" id="KW-0520">NAD</keyword>
<dbReference type="InterPro" id="IPR039261">
    <property type="entry name" value="FNR_nucleotide-bd"/>
</dbReference>
<dbReference type="InterPro" id="IPR039393">
    <property type="entry name" value="Rhizopine-oxygenase-like"/>
</dbReference>
<dbReference type="AlphaFoldDB" id="A0A1G7X0K7"/>
<comment type="catalytic activity">
    <reaction evidence="25">
        <text>a ubiquinone + n Na(+)(in) + NADH + H(+) = a ubiquinol + n Na(+)(out) + NAD(+)</text>
        <dbReference type="Rhea" id="RHEA:47748"/>
        <dbReference type="Rhea" id="RHEA-COMP:9565"/>
        <dbReference type="Rhea" id="RHEA-COMP:9566"/>
        <dbReference type="ChEBI" id="CHEBI:15378"/>
        <dbReference type="ChEBI" id="CHEBI:16389"/>
        <dbReference type="ChEBI" id="CHEBI:17976"/>
        <dbReference type="ChEBI" id="CHEBI:29101"/>
        <dbReference type="ChEBI" id="CHEBI:57540"/>
        <dbReference type="ChEBI" id="CHEBI:57945"/>
        <dbReference type="EC" id="7.2.1.1"/>
    </reaction>
</comment>
<dbReference type="SUPFAM" id="SSF52343">
    <property type="entry name" value="Ferredoxin reductase-like, C-terminal NADP-linked domain"/>
    <property type="match status" value="1"/>
</dbReference>
<proteinExistence type="inferred from homology"/>
<evidence type="ECO:0000256" key="24">
    <source>
        <dbReference type="ARBA" id="ARBA00030787"/>
    </source>
</evidence>
<dbReference type="Gene3D" id="2.40.30.10">
    <property type="entry name" value="Translation factors"/>
    <property type="match status" value="1"/>
</dbReference>
<evidence type="ECO:0000259" key="27">
    <source>
        <dbReference type="PROSITE" id="PS51296"/>
    </source>
</evidence>
<keyword evidence="30" id="KW-1185">Reference proteome</keyword>
<dbReference type="CDD" id="cd03528">
    <property type="entry name" value="Rieske_RO_ferredoxin"/>
    <property type="match status" value="1"/>
</dbReference>
<evidence type="ECO:0000256" key="2">
    <source>
        <dbReference type="ARBA" id="ARBA00002972"/>
    </source>
</evidence>
<dbReference type="Proteomes" id="UP000199492">
    <property type="component" value="Unassembled WGS sequence"/>
</dbReference>
<gene>
    <name evidence="29" type="ORF">SAMN04489796_101558</name>
</gene>
<evidence type="ECO:0000313" key="30">
    <source>
        <dbReference type="Proteomes" id="UP000199492"/>
    </source>
</evidence>
<keyword evidence="26" id="KW-1133">Transmembrane helix</keyword>
<protein>
    <recommendedName>
        <fullName evidence="7">Na(+)-translocating NADH-quinone reductase subunit F</fullName>
        <ecNumber evidence="6">7.2.1.1</ecNumber>
    </recommendedName>
    <alternativeName>
        <fullName evidence="24">NQR complex subunit F</fullName>
    </alternativeName>
    <alternativeName>
        <fullName evidence="23">NQR-1 subunit F</fullName>
    </alternativeName>
</protein>
<evidence type="ECO:0000256" key="9">
    <source>
        <dbReference type="ARBA" id="ARBA00022475"/>
    </source>
</evidence>
<dbReference type="GO" id="GO:0046872">
    <property type="term" value="F:metal ion binding"/>
    <property type="evidence" value="ECO:0007669"/>
    <property type="project" value="UniProtKB-KW"/>
</dbReference>
<dbReference type="Pfam" id="PF00355">
    <property type="entry name" value="Rieske"/>
    <property type="match status" value="1"/>
</dbReference>
<evidence type="ECO:0000256" key="4">
    <source>
        <dbReference type="ARBA" id="ARBA00005570"/>
    </source>
</evidence>
<comment type="function">
    <text evidence="2">NQR complex catalyzes the reduction of ubiquinone-1 to ubiquinol by two successive reactions, coupled with the transport of Na(+) ions from the cytoplasm to the periplasm. The first step is catalyzed by NqrF, which accepts electrons from NADH and reduces ubiquinone-1 to ubisemiquinone by a one-electron transfer pathway.</text>
</comment>
<dbReference type="InterPro" id="IPR036922">
    <property type="entry name" value="Rieske_2Fe-2S_sf"/>
</dbReference>
<evidence type="ECO:0000256" key="18">
    <source>
        <dbReference type="ARBA" id="ARBA00023027"/>
    </source>
</evidence>
<keyword evidence="8" id="KW-0813">Transport</keyword>
<keyword evidence="26" id="KW-0812">Transmembrane</keyword>
<dbReference type="PROSITE" id="PS51384">
    <property type="entry name" value="FAD_FR"/>
    <property type="match status" value="1"/>
</dbReference>
<comment type="subunit">
    <text evidence="5">Composed of six subunits; NqrA, NqrB, NqrC, NqrD, NqrE and NqrF.</text>
</comment>
<dbReference type="Pfam" id="PF00487">
    <property type="entry name" value="FA_desaturase"/>
    <property type="match status" value="1"/>
</dbReference>
<dbReference type="GO" id="GO:0006629">
    <property type="term" value="P:lipid metabolic process"/>
    <property type="evidence" value="ECO:0007669"/>
    <property type="project" value="InterPro"/>
</dbReference>
<keyword evidence="11" id="KW-0285">Flavoprotein</keyword>
<keyword evidence="22" id="KW-0915">Sodium</keyword>
<evidence type="ECO:0000256" key="22">
    <source>
        <dbReference type="ARBA" id="ARBA00023201"/>
    </source>
</evidence>
<evidence type="ECO:0000256" key="6">
    <source>
        <dbReference type="ARBA" id="ARBA00013099"/>
    </source>
</evidence>
<dbReference type="GO" id="GO:0005886">
    <property type="term" value="C:plasma membrane"/>
    <property type="evidence" value="ECO:0007669"/>
    <property type="project" value="UniProtKB-SubCell"/>
</dbReference>
<evidence type="ECO:0000256" key="21">
    <source>
        <dbReference type="ARBA" id="ARBA00023136"/>
    </source>
</evidence>
<dbReference type="Gene3D" id="2.102.10.10">
    <property type="entry name" value="Rieske [2Fe-2S] iron-sulphur domain"/>
    <property type="match status" value="1"/>
</dbReference>
<accession>A0A1G7X0K7</accession>
<keyword evidence="9" id="KW-1003">Cell membrane</keyword>
<evidence type="ECO:0000256" key="12">
    <source>
        <dbReference type="ARBA" id="ARBA00022714"/>
    </source>
</evidence>
<comment type="subcellular location">
    <subcellularLocation>
        <location evidence="3">Cell inner membrane</location>
    </subcellularLocation>
</comment>
<evidence type="ECO:0000256" key="14">
    <source>
        <dbReference type="ARBA" id="ARBA00022827"/>
    </source>
</evidence>
<evidence type="ECO:0000256" key="13">
    <source>
        <dbReference type="ARBA" id="ARBA00022723"/>
    </source>
</evidence>
<evidence type="ECO:0000256" key="26">
    <source>
        <dbReference type="SAM" id="Phobius"/>
    </source>
</evidence>
<keyword evidence="22" id="KW-0739">Sodium transport</keyword>
<evidence type="ECO:0000256" key="20">
    <source>
        <dbReference type="ARBA" id="ARBA00023075"/>
    </source>
</evidence>
<evidence type="ECO:0000256" key="23">
    <source>
        <dbReference type="ARBA" id="ARBA00030032"/>
    </source>
</evidence>
<dbReference type="CDD" id="cd06188">
    <property type="entry name" value="NADH_quinone_reductase"/>
    <property type="match status" value="1"/>
</dbReference>
<evidence type="ECO:0000256" key="17">
    <source>
        <dbReference type="ARBA" id="ARBA00023014"/>
    </source>
</evidence>
<feature type="domain" description="FAD-binding FR-type" evidence="28">
    <location>
        <begin position="499"/>
        <end position="641"/>
    </location>
</feature>
<evidence type="ECO:0000256" key="3">
    <source>
        <dbReference type="ARBA" id="ARBA00004533"/>
    </source>
</evidence>
<keyword evidence="19" id="KW-0406">Ion transport</keyword>
<dbReference type="CDD" id="cd03511">
    <property type="entry name" value="Rhizopine-oxygenase-like"/>
    <property type="match status" value="1"/>
</dbReference>
<sequence>MIDSEPKVIIHKIHKEKTLAHETSMPNPKIELDYSLTGKNATRAIELGLAEADWYQTPVPRKTMRKLLVRKDGPAIVDTMILVAILISSAAATILLWGTWWVLIPYLIYAVFYSTSSDSRWHECSHGTAFKTDWMNNVVYEVASFMVMRESVVWRWSHTRHHSDTIIVGRDPEIQIPRPPNIKNLILSIFNWGGYKTFFPSLIRHAFGKITASEKTYIPETEFGRIFKIARIYLAIYTTVICLSIILGSWIPIFLFVLPQIFGTWLMIVHNTTQHAGLAENVLDHRLNCRTVYMNPISRFIYWNMNYHTEHHMFPLVPYHALPKLHELIKDDCPPVYTSIYDAWSEIIPAIKRQVKEPGYYVKRKLPEAKTIAPEGLVRSNVLPDAEGWLEICSNKDLEKEDIIRFDHVKKTFALFRDNQGCLHATDGICTHGNTHLSEGLIKGKIIECPKHNGRFNIEDGSPARAPICQGLATYPIENRNDKIWLNIEKAGGAGSRKKKSYNLKVISNQNVSTFIKELILEPINTNEEIEFVPGDYMQIDIPEYNQIQFNQFDIPEPYASVWNHQRIFDLNCSNTKVGRANNYSLANNGFKEHALKFNVRIATPPPGQDCPPGIGSSYLFNLKPGDNVTATGSFGDFHIKPTHREMVYIGGGAGMAPIRSHIAHLFENESTHRKVSYWYGARSKQEIFYDDYFKGIQYQHANFNFQIALSEPLEEDKWEGQTGFIHQVVFDTYLKTHPNPKALEFYLCGPPKMIKACTKMLTQLGVTSHQIAFDEF</sequence>
<name>A0A1G7X0K7_9FLAO</name>
<dbReference type="NCBIfam" id="TIGR01941">
    <property type="entry name" value="nqrF"/>
    <property type="match status" value="1"/>
</dbReference>
<evidence type="ECO:0000313" key="29">
    <source>
        <dbReference type="EMBL" id="SDG77709.1"/>
    </source>
</evidence>
<dbReference type="PROSITE" id="PS51296">
    <property type="entry name" value="RIESKE"/>
    <property type="match status" value="1"/>
</dbReference>
<dbReference type="FunFam" id="3.40.50.80:FF:000014">
    <property type="entry name" value="Na(+)-translocating NADH-quinone reductase subunit F"/>
    <property type="match status" value="1"/>
</dbReference>
<keyword evidence="17" id="KW-0411">Iron-sulfur</keyword>
<keyword evidence="20 29" id="KW-0830">Ubiquinone</keyword>
<keyword evidence="12" id="KW-0001">2Fe-2S</keyword>
<dbReference type="PANTHER" id="PTHR43644:SF1">
    <property type="entry name" value="NAD(P)H-FLAVIN REDUCTASE"/>
    <property type="match status" value="1"/>
</dbReference>
<evidence type="ECO:0000256" key="1">
    <source>
        <dbReference type="ARBA" id="ARBA00001974"/>
    </source>
</evidence>
<dbReference type="STRING" id="262004.SAMN04489796_101558"/>
<dbReference type="InterPro" id="IPR001433">
    <property type="entry name" value="OxRdtase_FAD/NAD-bd"/>
</dbReference>
<feature type="domain" description="Rieske" evidence="27">
    <location>
        <begin position="390"/>
        <end position="486"/>
    </location>
</feature>
<keyword evidence="10" id="KW-0997">Cell inner membrane</keyword>
<evidence type="ECO:0000256" key="5">
    <source>
        <dbReference type="ARBA" id="ARBA00011309"/>
    </source>
</evidence>
<dbReference type="InterPro" id="IPR005804">
    <property type="entry name" value="FA_desaturase_dom"/>
</dbReference>
<keyword evidence="15" id="KW-1278">Translocase</keyword>
<evidence type="ECO:0000256" key="8">
    <source>
        <dbReference type="ARBA" id="ARBA00022448"/>
    </source>
</evidence>
<feature type="transmembrane region" description="Helical" evidence="26">
    <location>
        <begin position="232"/>
        <end position="258"/>
    </location>
</feature>
<dbReference type="SUPFAM" id="SSF50022">
    <property type="entry name" value="ISP domain"/>
    <property type="match status" value="1"/>
</dbReference>
<feature type="transmembrane region" description="Helical" evidence="26">
    <location>
        <begin position="100"/>
        <end position="116"/>
    </location>
</feature>
<evidence type="ECO:0000256" key="16">
    <source>
        <dbReference type="ARBA" id="ARBA00023004"/>
    </source>
</evidence>
<reference evidence="30" key="1">
    <citation type="submission" date="2016-10" db="EMBL/GenBank/DDBJ databases">
        <authorList>
            <person name="Varghese N."/>
            <person name="Submissions S."/>
        </authorList>
    </citation>
    <scope>NUCLEOTIDE SEQUENCE [LARGE SCALE GENOMIC DNA]</scope>
    <source>
        <strain evidence="30">DSM 15363</strain>
    </source>
</reference>
<dbReference type="RefSeq" id="WP_217630746.1">
    <property type="nucleotide sequence ID" value="NZ_FNCZ01000001.1"/>
</dbReference>
<keyword evidence="14" id="KW-0274">FAD</keyword>
<keyword evidence="16" id="KW-0408">Iron</keyword>
<dbReference type="GO" id="GO:0051537">
    <property type="term" value="F:2 iron, 2 sulfur cluster binding"/>
    <property type="evidence" value="ECO:0007669"/>
    <property type="project" value="UniProtKB-KW"/>
</dbReference>
<dbReference type="GO" id="GO:0016655">
    <property type="term" value="F:oxidoreductase activity, acting on NAD(P)H, quinone or similar compound as acceptor"/>
    <property type="evidence" value="ECO:0007669"/>
    <property type="project" value="InterPro"/>
</dbReference>
<dbReference type="InterPro" id="IPR017927">
    <property type="entry name" value="FAD-bd_FR_type"/>
</dbReference>
<evidence type="ECO:0000256" key="10">
    <source>
        <dbReference type="ARBA" id="ARBA00022519"/>
    </source>
</evidence>
<dbReference type="EC" id="7.2.1.1" evidence="6"/>
<evidence type="ECO:0000256" key="11">
    <source>
        <dbReference type="ARBA" id="ARBA00022630"/>
    </source>
</evidence>
<dbReference type="PANTHER" id="PTHR43644">
    <property type="entry name" value="NA(+)-TRANSLOCATING NADH-QUINONE REDUCTASE SUBUNIT"/>
    <property type="match status" value="1"/>
</dbReference>
<dbReference type="InterPro" id="IPR017941">
    <property type="entry name" value="Rieske_2Fe-2S"/>
</dbReference>
<keyword evidence="21 26" id="KW-0472">Membrane</keyword>
<organism evidence="29 30">
    <name type="scientific">Winogradskyella thalassocola</name>
    <dbReference type="NCBI Taxonomy" id="262004"/>
    <lineage>
        <taxon>Bacteria</taxon>
        <taxon>Pseudomonadati</taxon>
        <taxon>Bacteroidota</taxon>
        <taxon>Flavobacteriia</taxon>
        <taxon>Flavobacteriales</taxon>
        <taxon>Flavobacteriaceae</taxon>
        <taxon>Winogradskyella</taxon>
    </lineage>
</organism>